<name>A0ABS4YWW1_9MICC</name>
<dbReference type="RefSeq" id="WP_342591204.1">
    <property type="nucleotide sequence ID" value="NZ_JAGIOI010000001.1"/>
</dbReference>
<dbReference type="GO" id="GO:0003677">
    <property type="term" value="F:DNA binding"/>
    <property type="evidence" value="ECO:0007669"/>
    <property type="project" value="UniProtKB-KW"/>
</dbReference>
<proteinExistence type="predicted"/>
<dbReference type="Gene3D" id="3.90.1150.30">
    <property type="match status" value="1"/>
</dbReference>
<dbReference type="SUPFAM" id="SSF142906">
    <property type="entry name" value="YjbR-like"/>
    <property type="match status" value="1"/>
</dbReference>
<organism evidence="1 2">
    <name type="scientific">Arthrobacter stackebrandtii</name>
    <dbReference type="NCBI Taxonomy" id="272161"/>
    <lineage>
        <taxon>Bacteria</taxon>
        <taxon>Bacillati</taxon>
        <taxon>Actinomycetota</taxon>
        <taxon>Actinomycetes</taxon>
        <taxon>Micrococcales</taxon>
        <taxon>Micrococcaceae</taxon>
        <taxon>Arthrobacter</taxon>
    </lineage>
</organism>
<dbReference type="PANTHER" id="PTHR35145:SF1">
    <property type="entry name" value="CYTOPLASMIC PROTEIN"/>
    <property type="match status" value="1"/>
</dbReference>
<dbReference type="PANTHER" id="PTHR35145">
    <property type="entry name" value="CYTOPLASMIC PROTEIN-RELATED"/>
    <property type="match status" value="1"/>
</dbReference>
<dbReference type="InterPro" id="IPR058532">
    <property type="entry name" value="YjbR/MT2646/Rv2570-like"/>
</dbReference>
<dbReference type="Proteomes" id="UP000711614">
    <property type="component" value="Unassembled WGS sequence"/>
</dbReference>
<comment type="caution">
    <text evidence="1">The sequence shown here is derived from an EMBL/GenBank/DDBJ whole genome shotgun (WGS) entry which is preliminary data.</text>
</comment>
<protein>
    <submittedName>
        <fullName evidence="1">DNA-binding protein (MmcQ/YjbR family)</fullName>
    </submittedName>
</protein>
<sequence length="135" mass="14458">MSITVAVLRAAALAMPGAYEDYPFGPETSVFKVKAPASGGSERPGKVFALGNLEILPLGISLKCDPELAPALRAANPGITPGYHLNKRHWNTVDTSAVEEEMVLEMLEDSYDLVVAGLPRKQQEALEWSAHVAKG</sequence>
<dbReference type="EMBL" id="JAGIOI010000001">
    <property type="protein sequence ID" value="MBP2412985.1"/>
    <property type="molecule type" value="Genomic_DNA"/>
</dbReference>
<dbReference type="InterPro" id="IPR007351">
    <property type="entry name" value="YjbR"/>
</dbReference>
<evidence type="ECO:0000313" key="2">
    <source>
        <dbReference type="Proteomes" id="UP000711614"/>
    </source>
</evidence>
<dbReference type="InterPro" id="IPR038056">
    <property type="entry name" value="YjbR-like_sf"/>
</dbReference>
<dbReference type="Pfam" id="PF04237">
    <property type="entry name" value="YjbR"/>
    <property type="match status" value="1"/>
</dbReference>
<gene>
    <name evidence="1" type="ORF">JOF48_001784</name>
</gene>
<keyword evidence="2" id="KW-1185">Reference proteome</keyword>
<keyword evidence="1" id="KW-0238">DNA-binding</keyword>
<accession>A0ABS4YWW1</accession>
<evidence type="ECO:0000313" key="1">
    <source>
        <dbReference type="EMBL" id="MBP2412985.1"/>
    </source>
</evidence>
<reference evidence="1 2" key="1">
    <citation type="submission" date="2021-03" db="EMBL/GenBank/DDBJ databases">
        <title>Sequencing the genomes of 1000 actinobacteria strains.</title>
        <authorList>
            <person name="Klenk H.-P."/>
        </authorList>
    </citation>
    <scope>NUCLEOTIDE SEQUENCE [LARGE SCALE GENOMIC DNA]</scope>
    <source>
        <strain evidence="1 2">DSM 16005</strain>
    </source>
</reference>